<comment type="subcellular location">
    <subcellularLocation>
        <location evidence="1">Cell membrane</location>
        <topology evidence="1">Multi-pass membrane protein</topology>
    </subcellularLocation>
    <subcellularLocation>
        <location evidence="7">Membrane</location>
        <topology evidence="7">Multi-pass membrane protein</topology>
    </subcellularLocation>
</comment>
<keyword evidence="11" id="KW-1185">Reference proteome</keyword>
<evidence type="ECO:0000256" key="1">
    <source>
        <dbReference type="ARBA" id="ARBA00004651"/>
    </source>
</evidence>
<accession>A0A062U8L4</accession>
<dbReference type="OrthoDB" id="9811798at2"/>
<keyword evidence="3 7" id="KW-0812">Transmembrane</keyword>
<comment type="caution">
    <text evidence="10">The sequence shown here is derived from an EMBL/GenBank/DDBJ whole genome shotgun (WGS) entry which is preliminary data.</text>
</comment>
<evidence type="ECO:0000256" key="6">
    <source>
        <dbReference type="ARBA" id="ARBA00023136"/>
    </source>
</evidence>
<feature type="transmembrane region" description="Helical" evidence="8">
    <location>
        <begin position="422"/>
        <end position="444"/>
    </location>
</feature>
<dbReference type="PATRIC" id="fig|1280946.3.peg.2912"/>
<feature type="transmembrane region" description="Helical" evidence="8">
    <location>
        <begin position="152"/>
        <end position="171"/>
    </location>
</feature>
<gene>
    <name evidence="10" type="ORF">HY29_04265</name>
</gene>
<keyword evidence="4 8" id="KW-1133">Transmembrane helix</keyword>
<dbReference type="GO" id="GO:0005886">
    <property type="term" value="C:plasma membrane"/>
    <property type="evidence" value="ECO:0007669"/>
    <property type="project" value="UniProtKB-SubCell"/>
</dbReference>
<dbReference type="eggNOG" id="COG0651">
    <property type="taxonomic scope" value="Bacteria"/>
</dbReference>
<evidence type="ECO:0000313" key="11">
    <source>
        <dbReference type="Proteomes" id="UP000027037"/>
    </source>
</evidence>
<dbReference type="PANTHER" id="PTHR42682:SF4">
    <property type="entry name" value="NADH-UBIQUINONE_PLASTOQUINONE"/>
    <property type="match status" value="1"/>
</dbReference>
<dbReference type="InterPro" id="IPR001750">
    <property type="entry name" value="ND/Mrp_TM"/>
</dbReference>
<feature type="transmembrane region" description="Helical" evidence="8">
    <location>
        <begin position="101"/>
        <end position="117"/>
    </location>
</feature>
<dbReference type="Pfam" id="PF00361">
    <property type="entry name" value="Proton_antipo_M"/>
    <property type="match status" value="1"/>
</dbReference>
<feature type="transmembrane region" description="Helical" evidence="8">
    <location>
        <begin position="217"/>
        <end position="240"/>
    </location>
</feature>
<dbReference type="GO" id="GO:0008137">
    <property type="term" value="F:NADH dehydrogenase (ubiquinone) activity"/>
    <property type="evidence" value="ECO:0007669"/>
    <property type="project" value="InterPro"/>
</dbReference>
<dbReference type="NCBIfam" id="NF009310">
    <property type="entry name" value="PRK12668.1"/>
    <property type="match status" value="1"/>
</dbReference>
<keyword evidence="2" id="KW-1003">Cell membrane</keyword>
<feature type="transmembrane region" description="Helical" evidence="8">
    <location>
        <begin position="271"/>
        <end position="291"/>
    </location>
</feature>
<organism evidence="10 11">
    <name type="scientific">Hyphomonas beringensis</name>
    <dbReference type="NCBI Taxonomy" id="1280946"/>
    <lineage>
        <taxon>Bacteria</taxon>
        <taxon>Pseudomonadati</taxon>
        <taxon>Pseudomonadota</taxon>
        <taxon>Alphaproteobacteria</taxon>
        <taxon>Hyphomonadales</taxon>
        <taxon>Hyphomonadaceae</taxon>
        <taxon>Hyphomonas</taxon>
    </lineage>
</organism>
<dbReference type="AlphaFoldDB" id="A0A062U8L4"/>
<evidence type="ECO:0000256" key="7">
    <source>
        <dbReference type="RuleBase" id="RU000320"/>
    </source>
</evidence>
<feature type="transmembrane region" description="Helical" evidence="8">
    <location>
        <begin position="246"/>
        <end position="264"/>
    </location>
</feature>
<feature type="domain" description="NADH:quinone oxidoreductase/Mrp antiporter transmembrane" evidence="9">
    <location>
        <begin position="116"/>
        <end position="391"/>
    </location>
</feature>
<evidence type="ECO:0000256" key="8">
    <source>
        <dbReference type="SAM" id="Phobius"/>
    </source>
</evidence>
<feature type="transmembrane region" description="Helical" evidence="8">
    <location>
        <begin position="72"/>
        <end position="92"/>
    </location>
</feature>
<name>A0A062U8L4_9PROT</name>
<dbReference type="STRING" id="1280946.HY29_04265"/>
<keyword evidence="6 8" id="KW-0472">Membrane</keyword>
<evidence type="ECO:0000256" key="3">
    <source>
        <dbReference type="ARBA" id="ARBA00022692"/>
    </source>
</evidence>
<feature type="transmembrane region" description="Helical" evidence="8">
    <location>
        <begin position="380"/>
        <end position="401"/>
    </location>
</feature>
<feature type="transmembrane region" description="Helical" evidence="8">
    <location>
        <begin position="303"/>
        <end position="326"/>
    </location>
</feature>
<dbReference type="EMBL" id="AWFF01000065">
    <property type="protein sequence ID" value="KCZ52505.1"/>
    <property type="molecule type" value="Genomic_DNA"/>
</dbReference>
<feature type="transmembrane region" description="Helical" evidence="8">
    <location>
        <begin position="6"/>
        <end position="26"/>
    </location>
</feature>
<dbReference type="PANTHER" id="PTHR42682">
    <property type="entry name" value="HYDROGENASE-4 COMPONENT F"/>
    <property type="match status" value="1"/>
</dbReference>
<evidence type="ECO:0000256" key="2">
    <source>
        <dbReference type="ARBA" id="ARBA00022475"/>
    </source>
</evidence>
<protein>
    <submittedName>
        <fullName evidence="10">Cation:proton antiporter</fullName>
    </submittedName>
</protein>
<dbReference type="InterPro" id="IPR052175">
    <property type="entry name" value="ComplexI-like_HydComp"/>
</dbReference>
<reference evidence="10 11" key="1">
    <citation type="journal article" date="2014" name="Antonie Van Leeuwenhoek">
        <title>Hyphomonas beringensis sp. nov. and Hyphomonas chukchiensis sp. nov., isolated from surface seawater of the Bering Sea and Chukchi Sea.</title>
        <authorList>
            <person name="Li C."/>
            <person name="Lai Q."/>
            <person name="Li G."/>
            <person name="Dong C."/>
            <person name="Wang J."/>
            <person name="Liao Y."/>
            <person name="Shao Z."/>
        </authorList>
    </citation>
    <scope>NUCLEOTIDE SEQUENCE [LARGE SCALE GENOMIC DNA]</scope>
    <source>
        <strain evidence="10 11">25B14_1</strain>
    </source>
</reference>
<evidence type="ECO:0000313" key="10">
    <source>
        <dbReference type="EMBL" id="KCZ52505.1"/>
    </source>
</evidence>
<dbReference type="RefSeq" id="WP_034798210.1">
    <property type="nucleotide sequence ID" value="NZ_AWFF01000065.1"/>
</dbReference>
<sequence length="587" mass="63672">MTGPLSMLNPGWLLIAVGIVALFLPMRRVRQGLTIAAPIIAIVLLSLADQNINHLSAQAMGIDFIFYRVDSLSFIFGLAFLLAALLNAIYAWHTDDRLQDGMAIAYAGAAVAATFSGDMMSLFVFWELTAVTSVFLILRAGTRAAYFASMRYLAIQVLSGVLLLAGIAYVYHSRGDLSIQAFTSLKEPGAILVFIALGIKAAFPFLHNWLQDSYPKATVVGAVVLSAFTTKLAVYAFARMFPGHDALIWIGAVMTVFPVFFAVIENDLRKVLAYSLNNQVGFMICAIGLGATGVGDALALNGASAHAFCHIIYKGLLFMSMGAVLYRTGTTKASELGGLYKSMPWTTVFCIIGAMSISAFPLFSGFAAKSLTMSAVGHEGYTVVWLMLLFASAGVLEHSGIKIPYFAFFGHDSGKRVKEAPFNMLLAMGLASFICIAVGIPAIVPGLGYEWLYNLLPYREEAMAYNPFTLGHVLTQMQLLVLAIFAFVMLKRLGWYPAEKPGVVLDTDWVYRKAGYGLFTWAGTIWQKAGPAMTAVFFKLTGRAYDRIEDTFSPRGELARGRLGSAMAIWTAILLGLVLLLAFITSS</sequence>
<proteinExistence type="predicted"/>
<dbReference type="PRINTS" id="PR01437">
    <property type="entry name" value="NUOXDRDTASE4"/>
</dbReference>
<evidence type="ECO:0000256" key="5">
    <source>
        <dbReference type="ARBA" id="ARBA00023002"/>
    </source>
</evidence>
<evidence type="ECO:0000256" key="4">
    <source>
        <dbReference type="ARBA" id="ARBA00022989"/>
    </source>
</evidence>
<dbReference type="Proteomes" id="UP000027037">
    <property type="component" value="Unassembled WGS sequence"/>
</dbReference>
<feature type="transmembrane region" description="Helical" evidence="8">
    <location>
        <begin position="563"/>
        <end position="584"/>
    </location>
</feature>
<evidence type="ECO:0000259" key="9">
    <source>
        <dbReference type="Pfam" id="PF00361"/>
    </source>
</evidence>
<dbReference type="GO" id="GO:0016491">
    <property type="term" value="F:oxidoreductase activity"/>
    <property type="evidence" value="ECO:0007669"/>
    <property type="project" value="UniProtKB-KW"/>
</dbReference>
<keyword evidence="5" id="KW-0560">Oxidoreductase</keyword>
<feature type="transmembrane region" description="Helical" evidence="8">
    <location>
        <begin position="464"/>
        <end position="490"/>
    </location>
</feature>
<feature type="transmembrane region" description="Helical" evidence="8">
    <location>
        <begin position="191"/>
        <end position="210"/>
    </location>
</feature>
<feature type="transmembrane region" description="Helical" evidence="8">
    <location>
        <begin position="347"/>
        <end position="368"/>
    </location>
</feature>
<dbReference type="InterPro" id="IPR003918">
    <property type="entry name" value="NADH_UbQ_OxRdtase"/>
</dbReference>
<dbReference type="GO" id="GO:0042773">
    <property type="term" value="P:ATP synthesis coupled electron transport"/>
    <property type="evidence" value="ECO:0007669"/>
    <property type="project" value="InterPro"/>
</dbReference>